<name>A0A8W8KZR0_MAGGI</name>
<evidence type="ECO:0000256" key="2">
    <source>
        <dbReference type="SAM" id="Phobius"/>
    </source>
</evidence>
<feature type="transmembrane region" description="Helical" evidence="2">
    <location>
        <begin position="194"/>
        <end position="215"/>
    </location>
</feature>
<dbReference type="AlphaFoldDB" id="A0A8W8KZR0"/>
<keyword evidence="2" id="KW-0472">Membrane</keyword>
<keyword evidence="4" id="KW-1185">Reference proteome</keyword>
<feature type="region of interest" description="Disordered" evidence="1">
    <location>
        <begin position="1"/>
        <end position="42"/>
    </location>
</feature>
<dbReference type="OMA" id="RESAYIM"/>
<dbReference type="EnsemblMetazoa" id="G25986.10">
    <property type="protein sequence ID" value="G25986.10:cds"/>
    <property type="gene ID" value="G25986"/>
</dbReference>
<dbReference type="EnsemblMetazoa" id="G25986.9">
    <property type="protein sequence ID" value="G25986.9:cds"/>
    <property type="gene ID" value="G25986"/>
</dbReference>
<evidence type="ECO:0000256" key="1">
    <source>
        <dbReference type="SAM" id="MobiDB-lite"/>
    </source>
</evidence>
<dbReference type="EnsemblMetazoa" id="G25986.8">
    <property type="protein sequence ID" value="G25986.8:cds"/>
    <property type="gene ID" value="G25986"/>
</dbReference>
<proteinExistence type="predicted"/>
<feature type="transmembrane region" description="Helical" evidence="2">
    <location>
        <begin position="455"/>
        <end position="474"/>
    </location>
</feature>
<accession>A0A8W8KZR0</accession>
<dbReference type="EnsemblMetazoa" id="G25986.7">
    <property type="protein sequence ID" value="G25986.7:cds"/>
    <property type="gene ID" value="G25986"/>
</dbReference>
<keyword evidence="2" id="KW-1133">Transmembrane helix</keyword>
<protein>
    <submittedName>
        <fullName evidence="3">Uncharacterized protein</fullName>
    </submittedName>
</protein>
<evidence type="ECO:0000313" key="3">
    <source>
        <dbReference type="EnsemblMetazoa" id="G25986.10:cds"/>
    </source>
</evidence>
<keyword evidence="2" id="KW-0812">Transmembrane</keyword>
<dbReference type="OrthoDB" id="6161131at2759"/>
<dbReference type="Proteomes" id="UP000005408">
    <property type="component" value="Unassembled WGS sequence"/>
</dbReference>
<organism evidence="3 4">
    <name type="scientific">Magallana gigas</name>
    <name type="common">Pacific oyster</name>
    <name type="synonym">Crassostrea gigas</name>
    <dbReference type="NCBI Taxonomy" id="29159"/>
    <lineage>
        <taxon>Eukaryota</taxon>
        <taxon>Metazoa</taxon>
        <taxon>Spiralia</taxon>
        <taxon>Lophotrochozoa</taxon>
        <taxon>Mollusca</taxon>
        <taxon>Bivalvia</taxon>
        <taxon>Autobranchia</taxon>
        <taxon>Pteriomorphia</taxon>
        <taxon>Ostreida</taxon>
        <taxon>Ostreoidea</taxon>
        <taxon>Ostreidae</taxon>
        <taxon>Magallana</taxon>
    </lineage>
</organism>
<reference evidence="3" key="1">
    <citation type="submission" date="2022-08" db="UniProtKB">
        <authorList>
            <consortium name="EnsemblMetazoa"/>
        </authorList>
    </citation>
    <scope>IDENTIFICATION</scope>
    <source>
        <strain evidence="3">05x7-T-G4-1.051#20</strain>
    </source>
</reference>
<dbReference type="EnsemblMetazoa" id="G25986.13">
    <property type="protein sequence ID" value="G25986.13:cds"/>
    <property type="gene ID" value="G25986"/>
</dbReference>
<sequence>MDRQDYTRDWYRSQDFQSPDMVEMRDMRQPRPVQGRMYPPSDFGDYRRPTHEEPSPDYNHAVHHIDKRYIPMPGIAVARTRNSFAGISENQRHSQNGVINRNEAFENRGYVGNDNPRYPAPRGILSEQRRPTSIDSKLPGDAYIKYDGNRYTTSEYNHYSEPGGAKTQPSWIMKALPYKEEKLEKRKPVFTSGVLARLIVIVCIVWDLCMDWLIVSAGEKNKYFTFDSSDEKGPICYVNEKVFIAFGNDTQTRNATLGLCETENISKMWKALVAFSLIGSLLAIIQIINIGCEMISTCKPGVFQVLHAQSEVLLVLFFEELPQIGMTLSFFGVCRCNDGKSIALYGLLSVISATVSLTARYATSFTGLAGAGGCCNTWWRCGCCKNPDYCCRIRPRELCCTCNVPCPLCCCTLYCRSCKWSPQTWCAPLMKAFSCFCHCCQSDDDMYGIRMVNNLGILVLWFCSSLQIAIYVITFL</sequence>
<evidence type="ECO:0000313" key="4">
    <source>
        <dbReference type="Proteomes" id="UP000005408"/>
    </source>
</evidence>
<dbReference type="EnsemblMetazoa" id="G25986.11">
    <property type="protein sequence ID" value="G25986.11:cds"/>
    <property type="gene ID" value="G25986"/>
</dbReference>
<dbReference type="EnsemblMetazoa" id="G25986.14">
    <property type="protein sequence ID" value="G25986.14:cds"/>
    <property type="gene ID" value="G25986"/>
</dbReference>
<feature type="transmembrane region" description="Helical" evidence="2">
    <location>
        <begin position="271"/>
        <end position="290"/>
    </location>
</feature>
<feature type="compositionally biased region" description="Basic and acidic residues" evidence="1">
    <location>
        <begin position="1"/>
        <end position="12"/>
    </location>
</feature>